<evidence type="ECO:0000313" key="10">
    <source>
        <dbReference type="Proteomes" id="UP000574133"/>
    </source>
</evidence>
<evidence type="ECO:0000259" key="8">
    <source>
        <dbReference type="PROSITE" id="PS51007"/>
    </source>
</evidence>
<dbReference type="PROSITE" id="PS51007">
    <property type="entry name" value="CYTC"/>
    <property type="match status" value="1"/>
</dbReference>
<evidence type="ECO:0000256" key="7">
    <source>
        <dbReference type="SAM" id="MobiDB-lite"/>
    </source>
</evidence>
<organism evidence="9 10">
    <name type="scientific">Cohnella lubricantis</name>
    <dbReference type="NCBI Taxonomy" id="2163172"/>
    <lineage>
        <taxon>Bacteria</taxon>
        <taxon>Bacillati</taxon>
        <taxon>Bacillota</taxon>
        <taxon>Bacilli</taxon>
        <taxon>Bacillales</taxon>
        <taxon>Paenibacillaceae</taxon>
        <taxon>Cohnella</taxon>
    </lineage>
</organism>
<dbReference type="AlphaFoldDB" id="A0A841TCK7"/>
<evidence type="ECO:0000256" key="3">
    <source>
        <dbReference type="ARBA" id="ARBA00022723"/>
    </source>
</evidence>
<dbReference type="PANTHER" id="PTHR37823">
    <property type="entry name" value="CYTOCHROME C-553-LIKE"/>
    <property type="match status" value="1"/>
</dbReference>
<dbReference type="PRINTS" id="PR00605">
    <property type="entry name" value="CYTCHROMECIC"/>
</dbReference>
<keyword evidence="5 6" id="KW-0408">Iron</keyword>
<feature type="domain" description="Cytochrome c" evidence="8">
    <location>
        <begin position="64"/>
        <end position="139"/>
    </location>
</feature>
<evidence type="ECO:0000256" key="2">
    <source>
        <dbReference type="ARBA" id="ARBA00022617"/>
    </source>
</evidence>
<dbReference type="InterPro" id="IPR008168">
    <property type="entry name" value="Cyt_C_IC"/>
</dbReference>
<dbReference type="Gene3D" id="1.10.760.10">
    <property type="entry name" value="Cytochrome c-like domain"/>
    <property type="match status" value="1"/>
</dbReference>
<evidence type="ECO:0000256" key="4">
    <source>
        <dbReference type="ARBA" id="ARBA00022982"/>
    </source>
</evidence>
<dbReference type="GO" id="GO:0009055">
    <property type="term" value="F:electron transfer activity"/>
    <property type="evidence" value="ECO:0007669"/>
    <property type="project" value="InterPro"/>
</dbReference>
<keyword evidence="1" id="KW-0813">Transport</keyword>
<reference evidence="9 10" key="1">
    <citation type="submission" date="2020-08" db="EMBL/GenBank/DDBJ databases">
        <title>Cohnella phylogeny.</title>
        <authorList>
            <person name="Dunlap C."/>
        </authorList>
    </citation>
    <scope>NUCLEOTIDE SEQUENCE [LARGE SCALE GENOMIC DNA]</scope>
    <source>
        <strain evidence="9 10">DSM 103658</strain>
    </source>
</reference>
<dbReference type="Proteomes" id="UP000574133">
    <property type="component" value="Unassembled WGS sequence"/>
</dbReference>
<dbReference type="GO" id="GO:0005506">
    <property type="term" value="F:iron ion binding"/>
    <property type="evidence" value="ECO:0007669"/>
    <property type="project" value="InterPro"/>
</dbReference>
<evidence type="ECO:0000313" key="9">
    <source>
        <dbReference type="EMBL" id="MBB6677896.1"/>
    </source>
</evidence>
<accession>A0A841TCK7</accession>
<dbReference type="SUPFAM" id="SSF46626">
    <property type="entry name" value="Cytochrome c"/>
    <property type="match status" value="1"/>
</dbReference>
<keyword evidence="3 6" id="KW-0479">Metal-binding</keyword>
<dbReference type="EMBL" id="JACJVN010000039">
    <property type="protein sequence ID" value="MBB6677896.1"/>
    <property type="molecule type" value="Genomic_DNA"/>
</dbReference>
<dbReference type="InterPro" id="IPR036909">
    <property type="entry name" value="Cyt_c-like_dom_sf"/>
</dbReference>
<sequence length="139" mass="14286">MNKWLKSILIAACCVFAAILMLCSLYEREEPAKPEAAEPGPGASAAPADGSSAATPGASPAQAVDEAAALEIYKPNCMACHGDQLQGTMGPPLTAVGSSMPPDQILTQIEKGGGGMPAFKGTLTDDQIRTLTNWLAAQK</sequence>
<dbReference type="InterPro" id="IPR009056">
    <property type="entry name" value="Cyt_c-like_dom"/>
</dbReference>
<dbReference type="Pfam" id="PF13442">
    <property type="entry name" value="Cytochrome_CBB3"/>
    <property type="match status" value="1"/>
</dbReference>
<evidence type="ECO:0000256" key="5">
    <source>
        <dbReference type="ARBA" id="ARBA00023004"/>
    </source>
</evidence>
<evidence type="ECO:0000256" key="1">
    <source>
        <dbReference type="ARBA" id="ARBA00022448"/>
    </source>
</evidence>
<comment type="caution">
    <text evidence="9">The sequence shown here is derived from an EMBL/GenBank/DDBJ whole genome shotgun (WGS) entry which is preliminary data.</text>
</comment>
<name>A0A841TCK7_9BACL</name>
<dbReference type="RefSeq" id="WP_185179169.1">
    <property type="nucleotide sequence ID" value="NZ_CBCSEP010000017.1"/>
</dbReference>
<proteinExistence type="predicted"/>
<feature type="region of interest" description="Disordered" evidence="7">
    <location>
        <begin position="33"/>
        <end position="62"/>
    </location>
</feature>
<keyword evidence="4" id="KW-0249">Electron transport</keyword>
<keyword evidence="2 6" id="KW-0349">Heme</keyword>
<dbReference type="GO" id="GO:0020037">
    <property type="term" value="F:heme binding"/>
    <property type="evidence" value="ECO:0007669"/>
    <property type="project" value="InterPro"/>
</dbReference>
<evidence type="ECO:0000256" key="6">
    <source>
        <dbReference type="PROSITE-ProRule" id="PRU00433"/>
    </source>
</evidence>
<keyword evidence="10" id="KW-1185">Reference proteome</keyword>
<dbReference type="PANTHER" id="PTHR37823:SF2">
    <property type="entry name" value="CYTOCHROME C-550"/>
    <property type="match status" value="1"/>
</dbReference>
<feature type="compositionally biased region" description="Low complexity" evidence="7">
    <location>
        <begin position="37"/>
        <end position="62"/>
    </location>
</feature>
<protein>
    <submittedName>
        <fullName evidence="9">C-type cytochrome</fullName>
    </submittedName>
</protein>
<dbReference type="InterPro" id="IPR051811">
    <property type="entry name" value="Cytochrome_c550/c551-like"/>
</dbReference>
<gene>
    <name evidence="9" type="ORF">H4Q31_11235</name>
</gene>